<dbReference type="InterPro" id="IPR051395">
    <property type="entry name" value="Cytochrome_c_Peroxidase/MauG"/>
</dbReference>
<dbReference type="EMBL" id="UHIC01000001">
    <property type="protein sequence ID" value="SUO94195.1"/>
    <property type="molecule type" value="Genomic_DNA"/>
</dbReference>
<dbReference type="InterPro" id="IPR036909">
    <property type="entry name" value="Cyt_c-like_dom_sf"/>
</dbReference>
<evidence type="ECO:0000256" key="8">
    <source>
        <dbReference type="PIRSR" id="PIRSR000294-1"/>
    </source>
</evidence>
<dbReference type="InterPro" id="IPR026259">
    <property type="entry name" value="MauG/Cytc_peroxidase"/>
</dbReference>
<evidence type="ECO:0000256" key="1">
    <source>
        <dbReference type="ARBA" id="ARBA00004418"/>
    </source>
</evidence>
<keyword evidence="3 9" id="KW-0479">Metal-binding</keyword>
<proteinExistence type="predicted"/>
<evidence type="ECO:0000256" key="4">
    <source>
        <dbReference type="ARBA" id="ARBA00022729"/>
    </source>
</evidence>
<keyword evidence="4" id="KW-0732">Signal</keyword>
<evidence type="ECO:0000256" key="7">
    <source>
        <dbReference type="ARBA" id="ARBA00023004"/>
    </source>
</evidence>
<sequence length="306" mass="34098">MQFLLGLPSLLNLFQKVFHTDAAKVALGKELFYDTRLSKNNNQNCASCHELSDKGYGTDLAPTSTGSLGSLGVRNSPTVYNSVFNFTQFWDGRAAHLAEQAQGPVVNPIEMSMANWDEAAAKIKDDPKYQKQFSTLYNGEISMNTITDAIAEFEKTLITPNSPFDRWLKGDENALTEEQKLGYERFKQYGCIACHQGRNVGGNMYQKFGILKDITQNTQFPGLGKDLGRFDITGNDADKHFFRVPSLRLVVKTPPYFHDGSVNTLDEAVKIMIEYQLGREVPQQDVDAIIAFLHSLVGELPKGVTP</sequence>
<feature type="binding site" description="axial binding residue" evidence="9">
    <location>
        <position position="272"/>
    </location>
    <ligand>
        <name>heme c</name>
        <dbReference type="ChEBI" id="CHEBI:61717"/>
        <label>2</label>
    </ligand>
    <ligandPart>
        <name>Fe</name>
        <dbReference type="ChEBI" id="CHEBI:18248"/>
    </ligandPart>
</feature>
<feature type="binding site" description="covalent" evidence="8">
    <location>
        <position position="45"/>
    </location>
    <ligand>
        <name>heme c</name>
        <dbReference type="ChEBI" id="CHEBI:61717"/>
        <label>1</label>
    </ligand>
</feature>
<dbReference type="AlphaFoldDB" id="A0A380MNJ0"/>
<dbReference type="GO" id="GO:0046872">
    <property type="term" value="F:metal ion binding"/>
    <property type="evidence" value="ECO:0007669"/>
    <property type="project" value="UniProtKB-KW"/>
</dbReference>
<keyword evidence="5" id="KW-0574">Periplasm</keyword>
<organism evidence="11 12">
    <name type="scientific">Suttonella ornithocola</name>
    <dbReference type="NCBI Taxonomy" id="279832"/>
    <lineage>
        <taxon>Bacteria</taxon>
        <taxon>Pseudomonadati</taxon>
        <taxon>Pseudomonadota</taxon>
        <taxon>Gammaproteobacteria</taxon>
        <taxon>Cardiobacteriales</taxon>
        <taxon>Cardiobacteriaceae</taxon>
        <taxon>Suttonella</taxon>
    </lineage>
</organism>
<dbReference type="InterPro" id="IPR009056">
    <property type="entry name" value="Cyt_c-like_dom"/>
</dbReference>
<keyword evidence="7 9" id="KW-0408">Iron</keyword>
<dbReference type="PANTHER" id="PTHR30600:SF7">
    <property type="entry name" value="CYTOCHROME C PEROXIDASE-RELATED"/>
    <property type="match status" value="1"/>
</dbReference>
<dbReference type="InterPro" id="IPR004852">
    <property type="entry name" value="Di-haem_cyt_c_peroxidsae"/>
</dbReference>
<accession>A0A380MNJ0</accession>
<comment type="subcellular location">
    <subcellularLocation>
        <location evidence="1">Periplasm</location>
    </subcellularLocation>
</comment>
<feature type="binding site" description="axial binding residue" evidence="9">
    <location>
        <position position="195"/>
    </location>
    <ligand>
        <name>heme c</name>
        <dbReference type="ChEBI" id="CHEBI:61717"/>
        <label>2</label>
    </ligand>
    <ligandPart>
        <name>Fe</name>
        <dbReference type="ChEBI" id="CHEBI:18248"/>
    </ligandPart>
</feature>
<comment type="cofactor">
    <cofactor evidence="8">
        <name>heme</name>
        <dbReference type="ChEBI" id="CHEBI:30413"/>
    </cofactor>
    <text evidence="8">Binds 2 heme groups.</text>
</comment>
<evidence type="ECO:0000256" key="2">
    <source>
        <dbReference type="ARBA" id="ARBA00022617"/>
    </source>
</evidence>
<dbReference type="PANTHER" id="PTHR30600">
    <property type="entry name" value="CYTOCHROME C PEROXIDASE-RELATED"/>
    <property type="match status" value="1"/>
</dbReference>
<dbReference type="Gene3D" id="1.10.760.10">
    <property type="entry name" value="Cytochrome c-like domain"/>
    <property type="match status" value="2"/>
</dbReference>
<name>A0A380MNJ0_9GAMM</name>
<keyword evidence="11" id="KW-0575">Peroxidase</keyword>
<dbReference type="PIRSF" id="PIRSF000294">
    <property type="entry name" value="Cytochrome-c_peroxidase"/>
    <property type="match status" value="1"/>
</dbReference>
<dbReference type="Proteomes" id="UP000254601">
    <property type="component" value="Unassembled WGS sequence"/>
</dbReference>
<dbReference type="GO" id="GO:0004130">
    <property type="term" value="F:cytochrome-c peroxidase activity"/>
    <property type="evidence" value="ECO:0007669"/>
    <property type="project" value="UniProtKB-EC"/>
</dbReference>
<feature type="binding site" description="covalent" evidence="8">
    <location>
        <position position="194"/>
    </location>
    <ligand>
        <name>heme c</name>
        <dbReference type="ChEBI" id="CHEBI:61717"/>
        <label>2</label>
    </ligand>
</feature>
<evidence type="ECO:0000256" key="6">
    <source>
        <dbReference type="ARBA" id="ARBA00023002"/>
    </source>
</evidence>
<comment type="PTM">
    <text evidence="8">Binds 2 heme groups per subunit.</text>
</comment>
<dbReference type="SUPFAM" id="SSF46626">
    <property type="entry name" value="Cytochrome c"/>
    <property type="match status" value="2"/>
</dbReference>
<evidence type="ECO:0000259" key="10">
    <source>
        <dbReference type="PROSITE" id="PS51007"/>
    </source>
</evidence>
<dbReference type="GO" id="GO:0042597">
    <property type="term" value="C:periplasmic space"/>
    <property type="evidence" value="ECO:0007669"/>
    <property type="project" value="UniProtKB-SubCell"/>
</dbReference>
<keyword evidence="6 11" id="KW-0560">Oxidoreductase</keyword>
<evidence type="ECO:0000256" key="5">
    <source>
        <dbReference type="ARBA" id="ARBA00022764"/>
    </source>
</evidence>
<feature type="domain" description="Cytochrome c" evidence="10">
    <location>
        <begin position="177"/>
        <end position="297"/>
    </location>
</feature>
<feature type="binding site" description="covalent" evidence="8">
    <location>
        <position position="48"/>
    </location>
    <ligand>
        <name>heme c</name>
        <dbReference type="ChEBI" id="CHEBI:61717"/>
        <label>1</label>
    </ligand>
</feature>
<feature type="binding site" description="covalent" evidence="8">
    <location>
        <position position="191"/>
    </location>
    <ligand>
        <name>heme c</name>
        <dbReference type="ChEBI" id="CHEBI:61717"/>
        <label>2</label>
    </ligand>
</feature>
<evidence type="ECO:0000313" key="12">
    <source>
        <dbReference type="Proteomes" id="UP000254601"/>
    </source>
</evidence>
<dbReference type="GO" id="GO:0020037">
    <property type="term" value="F:heme binding"/>
    <property type="evidence" value="ECO:0007669"/>
    <property type="project" value="InterPro"/>
</dbReference>
<dbReference type="GO" id="GO:0009055">
    <property type="term" value="F:electron transfer activity"/>
    <property type="evidence" value="ECO:0007669"/>
    <property type="project" value="InterPro"/>
</dbReference>
<feature type="domain" description="Cytochrome c" evidence="10">
    <location>
        <begin position="23"/>
        <end position="134"/>
    </location>
</feature>
<keyword evidence="12" id="KW-1185">Reference proteome</keyword>
<evidence type="ECO:0000313" key="11">
    <source>
        <dbReference type="EMBL" id="SUO94195.1"/>
    </source>
</evidence>
<dbReference type="Pfam" id="PF03150">
    <property type="entry name" value="CCP_MauG"/>
    <property type="match status" value="1"/>
</dbReference>
<gene>
    <name evidence="11" type="primary">ccp</name>
    <name evidence="11" type="ORF">NCTC13337_00613</name>
</gene>
<reference evidence="11 12" key="1">
    <citation type="submission" date="2018-06" db="EMBL/GenBank/DDBJ databases">
        <authorList>
            <consortium name="Pathogen Informatics"/>
            <person name="Doyle S."/>
        </authorList>
    </citation>
    <scope>NUCLEOTIDE SEQUENCE [LARGE SCALE GENOMIC DNA]</scope>
    <source>
        <strain evidence="11 12">NCTC13337</strain>
    </source>
</reference>
<evidence type="ECO:0000256" key="3">
    <source>
        <dbReference type="ARBA" id="ARBA00022723"/>
    </source>
</evidence>
<protein>
    <submittedName>
        <fullName evidence="11">Cytochrome c551 peroxidase</fullName>
        <ecNumber evidence="11">1.11.1.5</ecNumber>
    </submittedName>
</protein>
<keyword evidence="2 8" id="KW-0349">Heme</keyword>
<dbReference type="EC" id="1.11.1.5" evidence="11"/>
<feature type="binding site" description="axial binding residue" evidence="9">
    <location>
        <position position="49"/>
    </location>
    <ligand>
        <name>heme c</name>
        <dbReference type="ChEBI" id="CHEBI:61717"/>
        <label>1</label>
    </ligand>
    <ligandPart>
        <name>Fe</name>
        <dbReference type="ChEBI" id="CHEBI:18248"/>
    </ligandPart>
</feature>
<evidence type="ECO:0000256" key="9">
    <source>
        <dbReference type="PIRSR" id="PIRSR000294-2"/>
    </source>
</evidence>
<dbReference type="PROSITE" id="PS51007">
    <property type="entry name" value="CYTC"/>
    <property type="match status" value="2"/>
</dbReference>